<organism evidence="1 2">
    <name type="scientific">Arachnia rubra</name>
    <dbReference type="NCBI Taxonomy" id="1547448"/>
    <lineage>
        <taxon>Bacteria</taxon>
        <taxon>Bacillati</taxon>
        <taxon>Actinomycetota</taxon>
        <taxon>Actinomycetes</taxon>
        <taxon>Propionibacteriales</taxon>
        <taxon>Propionibacteriaceae</taxon>
        <taxon>Arachnia</taxon>
    </lineage>
</organism>
<sequence length="165" mass="18524">MGVYGVYTAVDDETFKQISFLNKEKLPVQIAELEKKDDVPSCDLGKLWDGLHYLLTGIRTQDAVEEGLHSEVILGIKPLKIGYYFASGIPAADVARIADAIELVDINALIRAADFQAFEAAGVYPAIWDEDPELLRDELTGYFHQLRDFYRQARDHGHSVIVAIW</sequence>
<reference evidence="1 2" key="1">
    <citation type="submission" date="2021-03" db="EMBL/GenBank/DDBJ databases">
        <title>Human Oral Microbial Genomes.</title>
        <authorList>
            <person name="Johnston C.D."/>
            <person name="Chen T."/>
            <person name="Dewhirst F.E."/>
        </authorList>
    </citation>
    <scope>NUCLEOTIDE SEQUENCE [LARGE SCALE GENOMIC DNA]</scope>
    <source>
        <strain evidence="1 2">DSMZ 100122</strain>
    </source>
</reference>
<protein>
    <submittedName>
        <fullName evidence="1">YfbM family protein</fullName>
    </submittedName>
</protein>
<dbReference type="SUPFAM" id="SSF111069">
    <property type="entry name" value="Hypothetical protein yfbM"/>
    <property type="match status" value="1"/>
</dbReference>
<evidence type="ECO:0000313" key="2">
    <source>
        <dbReference type="Proteomes" id="UP000678513"/>
    </source>
</evidence>
<dbReference type="Gene3D" id="3.40.1760.10">
    <property type="entry name" value="YfbM-like super family"/>
    <property type="match status" value="1"/>
</dbReference>
<dbReference type="Pfam" id="PF08974">
    <property type="entry name" value="DUF1877"/>
    <property type="match status" value="1"/>
</dbReference>
<dbReference type="InterPro" id="IPR035944">
    <property type="entry name" value="YfbM-like_sf"/>
</dbReference>
<dbReference type="EMBL" id="CP072384">
    <property type="protein sequence ID" value="QUC08188.1"/>
    <property type="molecule type" value="Genomic_DNA"/>
</dbReference>
<evidence type="ECO:0000313" key="1">
    <source>
        <dbReference type="EMBL" id="QUC08188.1"/>
    </source>
</evidence>
<dbReference type="InterPro" id="IPR015068">
    <property type="entry name" value="DUF1877"/>
</dbReference>
<dbReference type="Proteomes" id="UP000678513">
    <property type="component" value="Chromosome"/>
</dbReference>
<accession>A0ABX7Y616</accession>
<name>A0ABX7Y616_9ACTN</name>
<proteinExistence type="predicted"/>
<gene>
    <name evidence="1" type="ORF">J5A65_00010</name>
</gene>
<keyword evidence="2" id="KW-1185">Reference proteome</keyword>
<dbReference type="RefSeq" id="WP_212323791.1">
    <property type="nucleotide sequence ID" value="NZ_AP024463.1"/>
</dbReference>